<evidence type="ECO:0000313" key="4">
    <source>
        <dbReference type="EMBL" id="GAG28304.1"/>
    </source>
</evidence>
<dbReference type="Pfam" id="PF01966">
    <property type="entry name" value="HD"/>
    <property type="match status" value="1"/>
</dbReference>
<feature type="transmembrane region" description="Helical" evidence="1">
    <location>
        <begin position="24"/>
        <end position="42"/>
    </location>
</feature>
<dbReference type="PANTHER" id="PTHR36442:SF1">
    <property type="entry name" value="CYCLIC-DI-AMP PHOSPHODIESTERASE PGPH"/>
    <property type="match status" value="1"/>
</dbReference>
<comment type="caution">
    <text evidence="4">The sequence shown here is derived from an EMBL/GenBank/DDBJ whole genome shotgun (WGS) entry which is preliminary data.</text>
</comment>
<keyword evidence="1" id="KW-0472">Membrane</keyword>
<dbReference type="InterPro" id="IPR003607">
    <property type="entry name" value="HD/PDEase_dom"/>
</dbReference>
<dbReference type="EMBL" id="BARS01048805">
    <property type="protein sequence ID" value="GAG28304.1"/>
    <property type="molecule type" value="Genomic_DNA"/>
</dbReference>
<dbReference type="InterPro" id="IPR011621">
    <property type="entry name" value="Metal-dep_PHydrolase_7TM_intra"/>
</dbReference>
<dbReference type="InterPro" id="IPR006674">
    <property type="entry name" value="HD_domain"/>
</dbReference>
<evidence type="ECO:0000259" key="3">
    <source>
        <dbReference type="Pfam" id="PF07698"/>
    </source>
</evidence>
<sequence length="242" mass="26066">IFLIIISIYLKSYEPKVFLNTRKLILITTLFILILISAKVIVDYSDLPSYAIPVAIASILIAILIGPRVAIIITVALSIFVGIIAGDKLNVATVSFIGGIVGIFFIEGARRRSQILIAGCFVGLASFVSICAIELLHGLNYTVFLKQGFWGLINGLGSAIIITGVLPIFEYLFNINTNISLLELSDLNHPLLKELVLKAPGTYHHSLIVGNLAEAACDSIGANALLARVGSYFHDIGKTEKA</sequence>
<dbReference type="Gene3D" id="1.10.3210.10">
    <property type="entry name" value="Hypothetical protein af1432"/>
    <property type="match status" value="1"/>
</dbReference>
<proteinExistence type="predicted"/>
<dbReference type="AlphaFoldDB" id="X0WBH9"/>
<feature type="transmembrane region" description="Helical" evidence="1">
    <location>
        <begin position="91"/>
        <end position="108"/>
    </location>
</feature>
<feature type="transmembrane region" description="Helical" evidence="1">
    <location>
        <begin position="54"/>
        <end position="85"/>
    </location>
</feature>
<feature type="transmembrane region" description="Helical" evidence="1">
    <location>
        <begin position="149"/>
        <end position="173"/>
    </location>
</feature>
<dbReference type="InterPro" id="IPR052722">
    <property type="entry name" value="PgpH_phosphodiesterase"/>
</dbReference>
<dbReference type="CDD" id="cd00077">
    <property type="entry name" value="HDc"/>
    <property type="match status" value="1"/>
</dbReference>
<feature type="transmembrane region" description="Helical" evidence="1">
    <location>
        <begin position="115"/>
        <end position="137"/>
    </location>
</feature>
<evidence type="ECO:0000259" key="2">
    <source>
        <dbReference type="Pfam" id="PF01966"/>
    </source>
</evidence>
<dbReference type="InterPro" id="IPR006675">
    <property type="entry name" value="HDIG_dom"/>
</dbReference>
<dbReference type="SUPFAM" id="SSF109604">
    <property type="entry name" value="HD-domain/PDEase-like"/>
    <property type="match status" value="1"/>
</dbReference>
<keyword evidence="1" id="KW-1133">Transmembrane helix</keyword>
<gene>
    <name evidence="4" type="ORF">S01H1_73078</name>
</gene>
<evidence type="ECO:0008006" key="5">
    <source>
        <dbReference type="Google" id="ProtNLM"/>
    </source>
</evidence>
<feature type="domain" description="HD" evidence="2">
    <location>
        <begin position="202"/>
        <end position="239"/>
    </location>
</feature>
<reference evidence="4" key="1">
    <citation type="journal article" date="2014" name="Front. Microbiol.">
        <title>High frequency of phylogenetically diverse reductive dehalogenase-homologous genes in deep subseafloor sedimentary metagenomes.</title>
        <authorList>
            <person name="Kawai M."/>
            <person name="Futagami T."/>
            <person name="Toyoda A."/>
            <person name="Takaki Y."/>
            <person name="Nishi S."/>
            <person name="Hori S."/>
            <person name="Arai W."/>
            <person name="Tsubouchi T."/>
            <person name="Morono Y."/>
            <person name="Uchiyama I."/>
            <person name="Ito T."/>
            <person name="Fujiyama A."/>
            <person name="Inagaki F."/>
            <person name="Takami H."/>
        </authorList>
    </citation>
    <scope>NUCLEOTIDE SEQUENCE</scope>
    <source>
        <strain evidence="4">Expedition CK06-06</strain>
    </source>
</reference>
<organism evidence="4">
    <name type="scientific">marine sediment metagenome</name>
    <dbReference type="NCBI Taxonomy" id="412755"/>
    <lineage>
        <taxon>unclassified sequences</taxon>
        <taxon>metagenomes</taxon>
        <taxon>ecological metagenomes</taxon>
    </lineage>
</organism>
<feature type="non-terminal residue" evidence="4">
    <location>
        <position position="242"/>
    </location>
</feature>
<name>X0WBH9_9ZZZZ</name>
<accession>X0WBH9</accession>
<feature type="domain" description="Metal-dependent phosphohydrolase 7TM intracellular" evidence="3">
    <location>
        <begin position="1"/>
        <end position="177"/>
    </location>
</feature>
<dbReference type="Pfam" id="PF07698">
    <property type="entry name" value="7TM-7TMR_HD"/>
    <property type="match status" value="1"/>
</dbReference>
<keyword evidence="1" id="KW-0812">Transmembrane</keyword>
<evidence type="ECO:0000256" key="1">
    <source>
        <dbReference type="SAM" id="Phobius"/>
    </source>
</evidence>
<feature type="non-terminal residue" evidence="4">
    <location>
        <position position="1"/>
    </location>
</feature>
<dbReference type="NCBIfam" id="TIGR00277">
    <property type="entry name" value="HDIG"/>
    <property type="match status" value="1"/>
</dbReference>
<protein>
    <recommendedName>
        <fullName evidence="5">HD/PDEase domain-containing protein</fullName>
    </recommendedName>
</protein>
<dbReference type="PANTHER" id="PTHR36442">
    <property type="entry name" value="CYCLIC-DI-AMP PHOSPHODIESTERASE PGPH"/>
    <property type="match status" value="1"/>
</dbReference>